<dbReference type="Proteomes" id="UP000324222">
    <property type="component" value="Unassembled WGS sequence"/>
</dbReference>
<sequence length="70" mass="7952">MYTQFDSCFNSAMIGIHLVYGVFRGVLAKHTNDTATAFPPLNLASQCCIMPKHRYVSRRLKRLPRPCNPP</sequence>
<protein>
    <submittedName>
        <fullName evidence="1">Uncharacterized protein</fullName>
    </submittedName>
</protein>
<accession>A0A5B7JS48</accession>
<dbReference type="EMBL" id="VSRR010119126">
    <property type="protein sequence ID" value="MPC99620.1"/>
    <property type="molecule type" value="Genomic_DNA"/>
</dbReference>
<reference evidence="1 2" key="1">
    <citation type="submission" date="2019-05" db="EMBL/GenBank/DDBJ databases">
        <title>Another draft genome of Portunus trituberculatus and its Hox gene families provides insights of decapod evolution.</title>
        <authorList>
            <person name="Jeong J.-H."/>
            <person name="Song I."/>
            <person name="Kim S."/>
            <person name="Choi T."/>
            <person name="Kim D."/>
            <person name="Ryu S."/>
            <person name="Kim W."/>
        </authorList>
    </citation>
    <scope>NUCLEOTIDE SEQUENCE [LARGE SCALE GENOMIC DNA]</scope>
    <source>
        <tissue evidence="1">Muscle</tissue>
    </source>
</reference>
<evidence type="ECO:0000313" key="2">
    <source>
        <dbReference type="Proteomes" id="UP000324222"/>
    </source>
</evidence>
<organism evidence="1 2">
    <name type="scientific">Portunus trituberculatus</name>
    <name type="common">Swimming crab</name>
    <name type="synonym">Neptunus trituberculatus</name>
    <dbReference type="NCBI Taxonomy" id="210409"/>
    <lineage>
        <taxon>Eukaryota</taxon>
        <taxon>Metazoa</taxon>
        <taxon>Ecdysozoa</taxon>
        <taxon>Arthropoda</taxon>
        <taxon>Crustacea</taxon>
        <taxon>Multicrustacea</taxon>
        <taxon>Malacostraca</taxon>
        <taxon>Eumalacostraca</taxon>
        <taxon>Eucarida</taxon>
        <taxon>Decapoda</taxon>
        <taxon>Pleocyemata</taxon>
        <taxon>Brachyura</taxon>
        <taxon>Eubrachyura</taxon>
        <taxon>Portunoidea</taxon>
        <taxon>Portunidae</taxon>
        <taxon>Portuninae</taxon>
        <taxon>Portunus</taxon>
    </lineage>
</organism>
<evidence type="ECO:0000313" key="1">
    <source>
        <dbReference type="EMBL" id="MPC99620.1"/>
    </source>
</evidence>
<comment type="caution">
    <text evidence="1">The sequence shown here is derived from an EMBL/GenBank/DDBJ whole genome shotgun (WGS) entry which is preliminary data.</text>
</comment>
<name>A0A5B7JS48_PORTR</name>
<proteinExistence type="predicted"/>
<keyword evidence="2" id="KW-1185">Reference proteome</keyword>
<gene>
    <name evidence="1" type="ORF">E2C01_095047</name>
</gene>
<dbReference type="AlphaFoldDB" id="A0A5B7JS48"/>